<keyword evidence="1" id="KW-0472">Membrane</keyword>
<dbReference type="AlphaFoldDB" id="A0A2N9W0W9"/>
<feature type="transmembrane region" description="Helical" evidence="1">
    <location>
        <begin position="264"/>
        <end position="282"/>
    </location>
</feature>
<protein>
    <recommendedName>
        <fullName evidence="2">EamA domain-containing protein</fullName>
    </recommendedName>
</protein>
<keyword evidence="1" id="KW-0812">Transmembrane</keyword>
<dbReference type="PANTHER" id="PTHR22911:SF135">
    <property type="entry name" value="BLR4310 PROTEIN"/>
    <property type="match status" value="1"/>
</dbReference>
<feature type="transmembrane region" description="Helical" evidence="1">
    <location>
        <begin position="7"/>
        <end position="27"/>
    </location>
</feature>
<dbReference type="PANTHER" id="PTHR22911">
    <property type="entry name" value="ACYL-MALONYL CONDENSING ENZYME-RELATED"/>
    <property type="match status" value="1"/>
</dbReference>
<feature type="transmembrane region" description="Helical" evidence="1">
    <location>
        <begin position="96"/>
        <end position="117"/>
    </location>
</feature>
<reference evidence="3 4" key="1">
    <citation type="journal article" date="2017" name="Int J Environ Stud">
        <title>Does the Miocene-Pliocene relict legume Oxytropis triphylla form nitrogen-fixing nodules with a combination of bacterial strains?</title>
        <authorList>
            <person name="Safronova V."/>
            <person name="Belimov A."/>
            <person name="Sazanova A."/>
            <person name="Kuznetsova I."/>
            <person name="Popova J."/>
            <person name="Andronov E."/>
            <person name="Verkhozina A."/>
            <person name="Tikhonovich I."/>
        </authorList>
    </citation>
    <scope>NUCLEOTIDE SEQUENCE [LARGE SCALE GENOMIC DNA]</scope>
    <source>
        <strain evidence="3 4">Tri-38</strain>
    </source>
</reference>
<dbReference type="OrthoDB" id="8690132at2"/>
<accession>A0A2N9W0W9</accession>
<dbReference type="KEGG" id="pht:BLM14_01320"/>
<evidence type="ECO:0000313" key="3">
    <source>
        <dbReference type="EMBL" id="PIO45387.1"/>
    </source>
</evidence>
<feature type="transmembrane region" description="Helical" evidence="1">
    <location>
        <begin position="176"/>
        <end position="196"/>
    </location>
</feature>
<feature type="transmembrane region" description="Helical" evidence="1">
    <location>
        <begin position="233"/>
        <end position="252"/>
    </location>
</feature>
<feature type="domain" description="EamA" evidence="2">
    <location>
        <begin position="9"/>
        <end position="141"/>
    </location>
</feature>
<name>A0A2N9W0W9_9HYPH</name>
<feature type="domain" description="EamA" evidence="2">
    <location>
        <begin position="150"/>
        <end position="276"/>
    </location>
</feature>
<feature type="transmembrane region" description="Helical" evidence="1">
    <location>
        <begin position="149"/>
        <end position="169"/>
    </location>
</feature>
<dbReference type="SUPFAM" id="SSF103481">
    <property type="entry name" value="Multidrug resistance efflux transporter EmrE"/>
    <property type="match status" value="2"/>
</dbReference>
<dbReference type="GO" id="GO:0016020">
    <property type="term" value="C:membrane"/>
    <property type="evidence" value="ECO:0007669"/>
    <property type="project" value="InterPro"/>
</dbReference>
<dbReference type="EMBL" id="MZMT01000020">
    <property type="protein sequence ID" value="PIO45387.1"/>
    <property type="molecule type" value="Genomic_DNA"/>
</dbReference>
<feature type="transmembrane region" description="Helical" evidence="1">
    <location>
        <begin position="124"/>
        <end position="143"/>
    </location>
</feature>
<organism evidence="3 4">
    <name type="scientific">Phyllobacterium zundukense</name>
    <dbReference type="NCBI Taxonomy" id="1867719"/>
    <lineage>
        <taxon>Bacteria</taxon>
        <taxon>Pseudomonadati</taxon>
        <taxon>Pseudomonadota</taxon>
        <taxon>Alphaproteobacteria</taxon>
        <taxon>Hyphomicrobiales</taxon>
        <taxon>Phyllobacteriaceae</taxon>
        <taxon>Phyllobacterium</taxon>
    </lineage>
</organism>
<evidence type="ECO:0000259" key="2">
    <source>
        <dbReference type="Pfam" id="PF00892"/>
    </source>
</evidence>
<feature type="transmembrane region" description="Helical" evidence="1">
    <location>
        <begin position="39"/>
        <end position="57"/>
    </location>
</feature>
<feature type="transmembrane region" description="Helical" evidence="1">
    <location>
        <begin position="69"/>
        <end position="90"/>
    </location>
</feature>
<feature type="transmembrane region" description="Helical" evidence="1">
    <location>
        <begin position="208"/>
        <end position="226"/>
    </location>
</feature>
<evidence type="ECO:0000256" key="1">
    <source>
        <dbReference type="SAM" id="Phobius"/>
    </source>
</evidence>
<proteinExistence type="predicted"/>
<keyword evidence="4" id="KW-1185">Reference proteome</keyword>
<keyword evidence="1" id="KW-1133">Transmembrane helix</keyword>
<gene>
    <name evidence="3" type="ORF">B5P45_07935</name>
</gene>
<dbReference type="Pfam" id="PF00892">
    <property type="entry name" value="EamA"/>
    <property type="match status" value="2"/>
</dbReference>
<dbReference type="RefSeq" id="WP_099997751.1">
    <property type="nucleotide sequence ID" value="NZ_CP017940.1"/>
</dbReference>
<dbReference type="InterPro" id="IPR000620">
    <property type="entry name" value="EamA_dom"/>
</dbReference>
<dbReference type="Proteomes" id="UP000232163">
    <property type="component" value="Unassembled WGS sequence"/>
</dbReference>
<comment type="caution">
    <text evidence="3">The sequence shown here is derived from an EMBL/GenBank/DDBJ whole genome shotgun (WGS) entry which is preliminary data.</text>
</comment>
<dbReference type="InterPro" id="IPR037185">
    <property type="entry name" value="EmrE-like"/>
</dbReference>
<evidence type="ECO:0000313" key="4">
    <source>
        <dbReference type="Proteomes" id="UP000232163"/>
    </source>
</evidence>
<sequence length="294" mass="30849">MNPAAGYRLGLILVTASTVAWSLAGLFTRVIPLDSWTILAWRGIFGSLGIAAVMTVTEQGPLWKGFIGIGRAGWLFVIVSSVGMVFFITALKETTVAHVAVIYATIPFVAAILGWLVMGERSTLGAILASIAAMIGVVIMVGLGAEGSLFGDLLAFGMTLCMAILMVIVRRAPNISVMPAACLSALVSSLICWPLGDPLTVTVHELLLIALFGILVSAVGLALFTLGAKRLPAIETALIGSLDAPLAPFWIWLVFNEVPSKSTVLGGSIVLAAVIVHVIIGTKDQRLIQEKSLS</sequence>